<dbReference type="EMBL" id="AHAE01000032">
    <property type="protein sequence ID" value="EJZ82432.1"/>
    <property type="molecule type" value="Genomic_DNA"/>
</dbReference>
<dbReference type="AlphaFoldDB" id="K0YFT8"/>
<comment type="caution">
    <text evidence="2">The sequence shown here is derived from an EMBL/GenBank/DDBJ whole genome shotgun (WGS) entry which is preliminary data.</text>
</comment>
<keyword evidence="3" id="KW-1185">Reference proteome</keyword>
<name>K0YFT8_9CORY</name>
<protein>
    <recommendedName>
        <fullName evidence="4">Tetratricopeptide repeat protein</fullName>
    </recommendedName>
</protein>
<proteinExistence type="predicted"/>
<evidence type="ECO:0000313" key="2">
    <source>
        <dbReference type="EMBL" id="EJZ82432.1"/>
    </source>
</evidence>
<evidence type="ECO:0000313" key="3">
    <source>
        <dbReference type="Proteomes" id="UP000006078"/>
    </source>
</evidence>
<evidence type="ECO:0008006" key="4">
    <source>
        <dbReference type="Google" id="ProtNLM"/>
    </source>
</evidence>
<dbReference type="HOGENOM" id="CLU_719505_0_0_11"/>
<feature type="region of interest" description="Disordered" evidence="1">
    <location>
        <begin position="1"/>
        <end position="24"/>
    </location>
</feature>
<dbReference type="eggNOG" id="ENOG5033EC0">
    <property type="taxonomic scope" value="Bacteria"/>
</dbReference>
<dbReference type="RefSeq" id="WP_004600547.1">
    <property type="nucleotide sequence ID" value="NZ_HF541866.1"/>
</dbReference>
<accession>K0YFT8</accession>
<dbReference type="Proteomes" id="UP000006078">
    <property type="component" value="Unassembled WGS sequence"/>
</dbReference>
<dbReference type="OrthoDB" id="3252014at2"/>
<organism evidence="2 3">
    <name type="scientific">Corynebacterium otitidis ATCC 51513</name>
    <dbReference type="NCBI Taxonomy" id="883169"/>
    <lineage>
        <taxon>Bacteria</taxon>
        <taxon>Bacillati</taxon>
        <taxon>Actinomycetota</taxon>
        <taxon>Actinomycetes</taxon>
        <taxon>Mycobacteriales</taxon>
        <taxon>Corynebacteriaceae</taxon>
        <taxon>Corynebacterium</taxon>
    </lineage>
</organism>
<dbReference type="STRING" id="29321.AAV33_00315"/>
<feature type="compositionally biased region" description="Basic and acidic residues" evidence="1">
    <location>
        <begin position="1"/>
        <end position="11"/>
    </location>
</feature>
<sequence length="384" mass="42724">MTTNELTRHLDQVSQAAEGKPSPPGLLRRIRIAQRISDRTIRDLASPHYLTDTGVRRAPEAKLFWNLILEHFAIEDRVRSEELCRQAADESSQGIVGLIDDISLTIGDYQLMYRIVASALPRLAAPSDSYAATAVGMVLATAGDDRCADFFDTASVEQHPVDKAMNLVRLAAYCIKRKKAYPRSQAALERAVGILDDSERSIKPAERHGCLASVYNLASLLALHTDGPMESARSLEAALDHAREAVMYPDRRSENARYGIQIFCNLAQLHCLREEYEETHKAILDNGTVFLEHAPEYRTEVDSCLAYINYLDGHFTDATRHAREAIRSIARQASPLRLAATRKVLIGSLIRLERTHDAAAEQDKLIHDPLGLSELSHDCPGNFS</sequence>
<evidence type="ECO:0000256" key="1">
    <source>
        <dbReference type="SAM" id="MobiDB-lite"/>
    </source>
</evidence>
<reference evidence="2 3" key="1">
    <citation type="submission" date="2012-08" db="EMBL/GenBank/DDBJ databases">
        <title>The Genome Sequence of Turicella otitidis ATCC 51513.</title>
        <authorList>
            <consortium name="The Broad Institute Genome Sequencing Platform"/>
            <person name="Earl A."/>
            <person name="Ward D."/>
            <person name="Feldgarden M."/>
            <person name="Gevers D."/>
            <person name="Huys G."/>
            <person name="Walker B."/>
            <person name="Young S.K."/>
            <person name="Zeng Q."/>
            <person name="Gargeya S."/>
            <person name="Fitzgerald M."/>
            <person name="Haas B."/>
            <person name="Abouelleil A."/>
            <person name="Alvarado L."/>
            <person name="Arachchi H.M."/>
            <person name="Berlin A.M."/>
            <person name="Chapman S.B."/>
            <person name="Goldberg J."/>
            <person name="Griggs A."/>
            <person name="Gujja S."/>
            <person name="Hansen M."/>
            <person name="Howarth C."/>
            <person name="Imamovic A."/>
            <person name="Larimer J."/>
            <person name="McCowen C."/>
            <person name="Montmayeur A."/>
            <person name="Murphy C."/>
            <person name="Neiman D."/>
            <person name="Pearson M."/>
            <person name="Priest M."/>
            <person name="Roberts A."/>
            <person name="Saif S."/>
            <person name="Shea T."/>
            <person name="Sisk P."/>
            <person name="Sykes S."/>
            <person name="Wortman J."/>
            <person name="Nusbaum C."/>
            <person name="Birren B."/>
        </authorList>
    </citation>
    <scope>NUCLEOTIDE SEQUENCE [LARGE SCALE GENOMIC DNA]</scope>
    <source>
        <strain evidence="2 3">ATCC 51513</strain>
    </source>
</reference>
<gene>
    <name evidence="2" type="ORF">HMPREF9719_00657</name>
</gene>